<sequence>MSLLVLHRAFGSPPARAVLMCCHTLALDVRIREVNIIEGDHLTPQFRKLNPMATVPVIEDGDFVLSESHAIMKYLVRAYGGDKKDLLYPPALRTRAIVDQCMFFDAGVLFKAAITVLRGALLGGLSGLTKQNLAEIEAAYGVMEAYLQTRPYMAADWMTLAGYSTGSTTFALHGIHQVDSEKYPRCADWLTRLGQEQIFKEINAPGVAFLVKLLHKIWENNKAKNKTL</sequence>
<keyword evidence="4" id="KW-0808">Transferase</keyword>
<evidence type="ECO:0000259" key="2">
    <source>
        <dbReference type="PROSITE" id="PS50404"/>
    </source>
</evidence>
<dbReference type="PROSITE" id="PS50404">
    <property type="entry name" value="GST_NTER"/>
    <property type="match status" value="1"/>
</dbReference>
<accession>A0A509ZL34</accession>
<reference evidence="4" key="1">
    <citation type="submission" date="2016-03" db="EMBL/GenBank/DDBJ databases">
        <authorList>
            <person name="Huizhen T."/>
        </authorList>
    </citation>
    <scope>NUCLEOTIDE SEQUENCE</scope>
</reference>
<dbReference type="InterPro" id="IPR036282">
    <property type="entry name" value="Glutathione-S-Trfase_C_sf"/>
</dbReference>
<dbReference type="InterPro" id="IPR040079">
    <property type="entry name" value="Glutathione_S-Trfase"/>
</dbReference>
<dbReference type="SFLD" id="SFLDG00358">
    <property type="entry name" value="Main_(cytGST)"/>
    <property type="match status" value="1"/>
</dbReference>
<dbReference type="PANTHER" id="PTHR43969:SF9">
    <property type="entry name" value="GLUTATHIONE S TRANSFERASE D10, ISOFORM A-RELATED"/>
    <property type="match status" value="1"/>
</dbReference>
<dbReference type="SFLD" id="SFLDS00019">
    <property type="entry name" value="Glutathione_Transferase_(cytos"/>
    <property type="match status" value="1"/>
</dbReference>
<dbReference type="FunFam" id="1.20.1050.10:FF:000007">
    <property type="entry name" value="Glutathione S-transferase 1-1"/>
    <property type="match status" value="1"/>
</dbReference>
<dbReference type="InterPro" id="IPR010987">
    <property type="entry name" value="Glutathione-S-Trfase_C-like"/>
</dbReference>
<name>A0A509ZL34_9NEOP</name>
<dbReference type="EMBL" id="KU963409">
    <property type="protein sequence ID" value="ANS56593.1"/>
    <property type="molecule type" value="mRNA"/>
</dbReference>
<dbReference type="InterPro" id="IPR036249">
    <property type="entry name" value="Thioredoxin-like_sf"/>
</dbReference>
<dbReference type="Gene3D" id="3.40.30.10">
    <property type="entry name" value="Glutaredoxin"/>
    <property type="match status" value="1"/>
</dbReference>
<dbReference type="InterPro" id="IPR004045">
    <property type="entry name" value="Glutathione_S-Trfase_N"/>
</dbReference>
<comment type="subunit">
    <text evidence="1">Homodimer.</text>
</comment>
<dbReference type="SUPFAM" id="SSF47616">
    <property type="entry name" value="GST C-terminal domain-like"/>
    <property type="match status" value="1"/>
</dbReference>
<dbReference type="PANTHER" id="PTHR43969">
    <property type="entry name" value="GLUTATHIONE S TRANSFERASE D10, ISOFORM A-RELATED"/>
    <property type="match status" value="1"/>
</dbReference>
<dbReference type="SUPFAM" id="SSF52833">
    <property type="entry name" value="Thioredoxin-like"/>
    <property type="match status" value="1"/>
</dbReference>
<protein>
    <submittedName>
        <fullName evidence="4">Glutathione S-transferase epsilon3</fullName>
    </submittedName>
</protein>
<dbReference type="GO" id="GO:0006749">
    <property type="term" value="P:glutathione metabolic process"/>
    <property type="evidence" value="ECO:0007669"/>
    <property type="project" value="TreeGrafter"/>
</dbReference>
<organism evidence="4">
    <name type="scientific">Micromelalopha troglodyta</name>
    <dbReference type="NCBI Taxonomy" id="660574"/>
    <lineage>
        <taxon>Eukaryota</taxon>
        <taxon>Metazoa</taxon>
        <taxon>Ecdysozoa</taxon>
        <taxon>Arthropoda</taxon>
        <taxon>Hexapoda</taxon>
        <taxon>Insecta</taxon>
        <taxon>Pterygota</taxon>
        <taxon>Neoptera</taxon>
        <taxon>Endopterygota</taxon>
        <taxon>Lepidoptera</taxon>
        <taxon>Glossata</taxon>
        <taxon>Ditrysia</taxon>
        <taxon>Noctuoidea</taxon>
        <taxon>Notodontidae</taxon>
        <taxon>Pygaerinae</taxon>
        <taxon>Micromelalopha</taxon>
    </lineage>
</organism>
<evidence type="ECO:0000313" key="4">
    <source>
        <dbReference type="EMBL" id="ANS56593.1"/>
    </source>
</evidence>
<evidence type="ECO:0000259" key="3">
    <source>
        <dbReference type="PROSITE" id="PS50405"/>
    </source>
</evidence>
<dbReference type="Gene3D" id="1.20.1050.10">
    <property type="match status" value="1"/>
</dbReference>
<dbReference type="GO" id="GO:0004364">
    <property type="term" value="F:glutathione transferase activity"/>
    <property type="evidence" value="ECO:0007669"/>
    <property type="project" value="TreeGrafter"/>
</dbReference>
<evidence type="ECO:0000256" key="1">
    <source>
        <dbReference type="ARBA" id="ARBA00011738"/>
    </source>
</evidence>
<dbReference type="PROSITE" id="PS50405">
    <property type="entry name" value="GST_CTER"/>
    <property type="match status" value="1"/>
</dbReference>
<proteinExistence type="evidence at transcript level"/>
<feature type="domain" description="GST C-terminal" evidence="3">
    <location>
        <begin position="91"/>
        <end position="214"/>
    </location>
</feature>
<dbReference type="AlphaFoldDB" id="A0A509ZL34"/>
<feature type="domain" description="GST N-terminal" evidence="2">
    <location>
        <begin position="2"/>
        <end position="83"/>
    </location>
</feature>
<dbReference type="Pfam" id="PF13417">
    <property type="entry name" value="GST_N_3"/>
    <property type="match status" value="1"/>
</dbReference>